<reference evidence="1 2" key="1">
    <citation type="submission" date="2017-07" db="EMBL/GenBank/DDBJ databases">
        <title>Tetzosporium hominis gen.nov. sp.nov.</title>
        <authorList>
            <person name="Tetz G."/>
            <person name="Tetz V."/>
        </authorList>
    </citation>
    <scope>NUCLEOTIDE SEQUENCE [LARGE SCALE GENOMIC DNA]</scope>
    <source>
        <strain evidence="1 2">VT-49</strain>
    </source>
</reference>
<dbReference type="PROSITE" id="PS51257">
    <property type="entry name" value="PROKAR_LIPOPROTEIN"/>
    <property type="match status" value="1"/>
</dbReference>
<protein>
    <recommendedName>
        <fullName evidence="3">ABC transporter periplasmic binding protein yphF</fullName>
    </recommendedName>
</protein>
<comment type="caution">
    <text evidence="1">The sequence shown here is derived from an EMBL/GenBank/DDBJ whole genome shotgun (WGS) entry which is preliminary data.</text>
</comment>
<gene>
    <name evidence="1" type="ORF">CF394_02860</name>
</gene>
<dbReference type="AlphaFoldDB" id="A0A264W704"/>
<evidence type="ECO:0000313" key="1">
    <source>
        <dbReference type="EMBL" id="OZS79378.1"/>
    </source>
</evidence>
<dbReference type="OrthoDB" id="2449131at2"/>
<proteinExistence type="predicted"/>
<evidence type="ECO:0008006" key="3">
    <source>
        <dbReference type="Google" id="ProtNLM"/>
    </source>
</evidence>
<organism evidence="1 2">
    <name type="scientific">Tetzosporium hominis</name>
    <dbReference type="NCBI Taxonomy" id="2020506"/>
    <lineage>
        <taxon>Bacteria</taxon>
        <taxon>Bacillati</taxon>
        <taxon>Bacillota</taxon>
        <taxon>Bacilli</taxon>
        <taxon>Bacillales</taxon>
        <taxon>Caryophanaceae</taxon>
        <taxon>Tetzosporium</taxon>
    </lineage>
</organism>
<dbReference type="EMBL" id="NOKQ01000134">
    <property type="protein sequence ID" value="OZS79378.1"/>
    <property type="molecule type" value="Genomic_DNA"/>
</dbReference>
<dbReference type="Proteomes" id="UP000217065">
    <property type="component" value="Unassembled WGS sequence"/>
</dbReference>
<evidence type="ECO:0000313" key="2">
    <source>
        <dbReference type="Proteomes" id="UP000217065"/>
    </source>
</evidence>
<sequence>MKQIIKLVLITTSILFLSACGYKSGYEPDNVNPYPEQLEQVQSAVNQFSENSGGLLPIKTRDADVDQYIKYPVDFTKLVPSLMGQVPPNSFEAGGIYQYVIRDVEENPTVKLVDLRATETLRDLNFRRSVNGYAPIAETIAEGVYKLDYEIMGYKSEVTVPSPYSSTQLPLVAIGTGEIFIDYSIELYKILQETDEEIKPGTDIRYLLEQDSPIVPAYSLPYTVNENNEPIFMLPE</sequence>
<name>A0A264W704_9BACL</name>
<dbReference type="RefSeq" id="WP_094941759.1">
    <property type="nucleotide sequence ID" value="NZ_NOKQ01000134.1"/>
</dbReference>
<keyword evidence="2" id="KW-1185">Reference proteome</keyword>
<accession>A0A264W704</accession>